<keyword evidence="2" id="KW-0119">Carbohydrate metabolism</keyword>
<dbReference type="InterPro" id="IPR050282">
    <property type="entry name" value="Cycloisomerase_2"/>
</dbReference>
<proteinExistence type="inferred from homology"/>
<dbReference type="AlphaFoldDB" id="A0AB39VVW9"/>
<organism evidence="3">
    <name type="scientific">Rouxiella sp. WC2420</name>
    <dbReference type="NCBI Taxonomy" id="3234145"/>
    <lineage>
        <taxon>Bacteria</taxon>
        <taxon>Pseudomonadati</taxon>
        <taxon>Pseudomonadota</taxon>
        <taxon>Gammaproteobacteria</taxon>
        <taxon>Enterobacterales</taxon>
        <taxon>Yersiniaceae</taxon>
        <taxon>Rouxiella</taxon>
    </lineage>
</organism>
<dbReference type="EMBL" id="CP165628">
    <property type="protein sequence ID" value="XDU73968.1"/>
    <property type="molecule type" value="Genomic_DNA"/>
</dbReference>
<dbReference type="GO" id="GO:0006006">
    <property type="term" value="P:glucose metabolic process"/>
    <property type="evidence" value="ECO:0007669"/>
    <property type="project" value="UniProtKB-KW"/>
</dbReference>
<dbReference type="RefSeq" id="WP_369790232.1">
    <property type="nucleotide sequence ID" value="NZ_CP165628.1"/>
</dbReference>
<evidence type="ECO:0000256" key="1">
    <source>
        <dbReference type="ARBA" id="ARBA00005564"/>
    </source>
</evidence>
<dbReference type="SUPFAM" id="SSF51004">
    <property type="entry name" value="C-terminal (heme d1) domain of cytochrome cd1-nitrite reductase"/>
    <property type="match status" value="1"/>
</dbReference>
<dbReference type="InterPro" id="IPR019405">
    <property type="entry name" value="Lactonase_7-beta_prop"/>
</dbReference>
<dbReference type="PANTHER" id="PTHR30344">
    <property type="entry name" value="6-PHOSPHOGLUCONOLACTONASE-RELATED"/>
    <property type="match status" value="1"/>
</dbReference>
<dbReference type="InterPro" id="IPR011048">
    <property type="entry name" value="Haem_d1_sf"/>
</dbReference>
<sequence length="380" mass="41169">MSYATESVPMAPLAKNLPEQTLLIGSWTGETKGEGVQKPIYPSQGIYSVRLNKDGTLLPLDVLKISNPSWIVYSHDYKFAYTTNEDDAGSVTALKVDKDGKLHIINQVESLGQQPTHATITHDGKYLLAANYSVAPNHAGFSVFPINSDGSLGKAIQHVPFNTGSHVVADRQDSGHAHSVNITPDGKMLFVADLGADTIHAFSYHADKKEPFTAEPSHDLHFKPGEGPRHMTFSADGKFAYASTEMSAQVHVYAVQNDKLTEIQVTNLTESTDPNDKGGAGIMFSPDGKFLYVGNRRRTNEIVVYKADASTGKLTVSNRFSAGGIEPRAFAFDKTGQYLFVANVFSNNIVELHRDANSGALTPTGVTLQIGTPTDIKFLP</sequence>
<dbReference type="PANTHER" id="PTHR30344:SF1">
    <property type="entry name" value="6-PHOSPHOGLUCONOLACTONASE"/>
    <property type="match status" value="1"/>
</dbReference>
<dbReference type="InterPro" id="IPR015943">
    <property type="entry name" value="WD40/YVTN_repeat-like_dom_sf"/>
</dbReference>
<protein>
    <submittedName>
        <fullName evidence="3">Lactonase family protein</fullName>
    </submittedName>
</protein>
<dbReference type="GO" id="GO:0017057">
    <property type="term" value="F:6-phosphogluconolactonase activity"/>
    <property type="evidence" value="ECO:0007669"/>
    <property type="project" value="TreeGrafter"/>
</dbReference>
<dbReference type="Gene3D" id="2.130.10.10">
    <property type="entry name" value="YVTN repeat-like/Quinoprotein amine dehydrogenase"/>
    <property type="match status" value="1"/>
</dbReference>
<dbReference type="Pfam" id="PF10282">
    <property type="entry name" value="Lactonase"/>
    <property type="match status" value="1"/>
</dbReference>
<evidence type="ECO:0000313" key="3">
    <source>
        <dbReference type="EMBL" id="XDU73968.1"/>
    </source>
</evidence>
<reference evidence="3" key="1">
    <citation type="submission" date="2024-07" db="EMBL/GenBank/DDBJ databases">
        <authorList>
            <person name="Biller S.J."/>
        </authorList>
    </citation>
    <scope>NUCLEOTIDE SEQUENCE</scope>
    <source>
        <strain evidence="3">WC2420</strain>
    </source>
</reference>
<name>A0AB39VVW9_9GAMM</name>
<accession>A0AB39VVW9</accession>
<evidence type="ECO:0000256" key="2">
    <source>
        <dbReference type="ARBA" id="ARBA00022526"/>
    </source>
</evidence>
<gene>
    <name evidence="3" type="ORF">AB3G37_07790</name>
</gene>
<comment type="similarity">
    <text evidence="1">Belongs to the cycloisomerase 2 family.</text>
</comment>
<keyword evidence="2" id="KW-0313">Glucose metabolism</keyword>